<keyword evidence="1" id="KW-0175">Coiled coil</keyword>
<proteinExistence type="predicted"/>
<organism evidence="2 3">
    <name type="scientific">Dehalobacterium formicoaceticum</name>
    <dbReference type="NCBI Taxonomy" id="51515"/>
    <lineage>
        <taxon>Bacteria</taxon>
        <taxon>Bacillati</taxon>
        <taxon>Bacillota</taxon>
        <taxon>Clostridia</taxon>
        <taxon>Eubacteriales</taxon>
        <taxon>Peptococcaceae</taxon>
        <taxon>Dehalobacterium</taxon>
    </lineage>
</organism>
<sequence length="169" mass="19210">MTDIELKKLKRADLLEMLIDQSKENVNLQQQLNDALDQLQQREIKINKAGSIAEAALQINGLFESAQNSCAQYLDNIERLNGELEKIRAEQEAVSTRILAESQEKAAQLISKTQEKCDQMVAAAEEEAAVYWDEVFQKLGVYHEEHNGPQELLLLLNKLSKQKETIDEN</sequence>
<evidence type="ECO:0000313" key="2">
    <source>
        <dbReference type="EMBL" id="MCR6545069.1"/>
    </source>
</evidence>
<reference evidence="2 3" key="1">
    <citation type="submission" date="2022-08" db="EMBL/GenBank/DDBJ databases">
        <title>Proteogenomics of the novel Dehalobacterium formicoaceticum strain EZ94 highlights a key role of methyltransferases during anaerobic dichloromethane degradation.</title>
        <authorList>
            <person name="Wasmund K."/>
        </authorList>
    </citation>
    <scope>NUCLEOTIDE SEQUENCE [LARGE SCALE GENOMIC DNA]</scope>
    <source>
        <strain evidence="2 3">EZ94</strain>
    </source>
</reference>
<protein>
    <submittedName>
        <fullName evidence="2">Uncharacterized protein</fullName>
    </submittedName>
</protein>
<dbReference type="RefSeq" id="WP_257912681.1">
    <property type="nucleotide sequence ID" value="NZ_JANPWE010000002.1"/>
</dbReference>
<name>A0ABT1Y2I0_9FIRM</name>
<keyword evidence="3" id="KW-1185">Reference proteome</keyword>
<evidence type="ECO:0000313" key="3">
    <source>
        <dbReference type="Proteomes" id="UP001524944"/>
    </source>
</evidence>
<accession>A0ABT1Y2I0</accession>
<dbReference type="EMBL" id="JANPWE010000002">
    <property type="protein sequence ID" value="MCR6545069.1"/>
    <property type="molecule type" value="Genomic_DNA"/>
</dbReference>
<dbReference type="Proteomes" id="UP001524944">
    <property type="component" value="Unassembled WGS sequence"/>
</dbReference>
<comment type="caution">
    <text evidence="2">The sequence shown here is derived from an EMBL/GenBank/DDBJ whole genome shotgun (WGS) entry which is preliminary data.</text>
</comment>
<feature type="coiled-coil region" evidence="1">
    <location>
        <begin position="18"/>
        <end position="97"/>
    </location>
</feature>
<evidence type="ECO:0000256" key="1">
    <source>
        <dbReference type="SAM" id="Coils"/>
    </source>
</evidence>
<gene>
    <name evidence="2" type="ORF">NVS47_05995</name>
</gene>